<dbReference type="PANTHER" id="PTHR10566:SF113">
    <property type="entry name" value="PROTEIN ACTIVITY OF BC1 COMPLEX KINASE 7, CHLOROPLASTIC"/>
    <property type="match status" value="1"/>
</dbReference>
<reference evidence="4" key="1">
    <citation type="journal article" date="2021" name="Microb. Physiol.">
        <title>Proteogenomic Insights into the Physiology of Marine, Sulfate-Reducing, Filamentous Desulfonema limicola and Desulfonema magnum.</title>
        <authorList>
            <person name="Schnaars V."/>
            <person name="Wohlbrand L."/>
            <person name="Scheve S."/>
            <person name="Hinrichs C."/>
            <person name="Reinhardt R."/>
            <person name="Rabus R."/>
        </authorList>
    </citation>
    <scope>NUCLEOTIDE SEQUENCE</scope>
    <source>
        <strain evidence="4">5ac10</strain>
    </source>
</reference>
<feature type="domain" description="Protein kinase" evidence="3">
    <location>
        <begin position="136"/>
        <end position="496"/>
    </location>
</feature>
<evidence type="ECO:0000256" key="1">
    <source>
        <dbReference type="ARBA" id="ARBA00009670"/>
    </source>
</evidence>
<dbReference type="AlphaFoldDB" id="A0A975GGC7"/>
<dbReference type="GO" id="GO:0004672">
    <property type="term" value="F:protein kinase activity"/>
    <property type="evidence" value="ECO:0007669"/>
    <property type="project" value="InterPro"/>
</dbReference>
<keyword evidence="2" id="KW-0812">Transmembrane</keyword>
<dbReference type="SMART" id="SM00220">
    <property type="entry name" value="S_TKc"/>
    <property type="match status" value="1"/>
</dbReference>
<proteinExistence type="inferred from homology"/>
<accession>A0A975GGC7</accession>
<feature type="transmembrane region" description="Helical" evidence="2">
    <location>
        <begin position="535"/>
        <end position="561"/>
    </location>
</feature>
<organism evidence="4 5">
    <name type="scientific">Desulfonema limicola</name>
    <dbReference type="NCBI Taxonomy" id="45656"/>
    <lineage>
        <taxon>Bacteria</taxon>
        <taxon>Pseudomonadati</taxon>
        <taxon>Thermodesulfobacteriota</taxon>
        <taxon>Desulfobacteria</taxon>
        <taxon>Desulfobacterales</taxon>
        <taxon>Desulfococcaceae</taxon>
        <taxon>Desulfonema</taxon>
    </lineage>
</organism>
<keyword evidence="5" id="KW-1185">Reference proteome</keyword>
<dbReference type="EMBL" id="CP061799">
    <property type="protein sequence ID" value="QTA80171.1"/>
    <property type="molecule type" value="Genomic_DNA"/>
</dbReference>
<name>A0A975GGC7_9BACT</name>
<comment type="similarity">
    <text evidence="1">Belongs to the protein kinase superfamily. ADCK protein kinase family.</text>
</comment>
<dbReference type="SUPFAM" id="SSF56112">
    <property type="entry name" value="Protein kinase-like (PK-like)"/>
    <property type="match status" value="1"/>
</dbReference>
<dbReference type="PROSITE" id="PS50011">
    <property type="entry name" value="PROTEIN_KINASE_DOM"/>
    <property type="match status" value="1"/>
</dbReference>
<dbReference type="Proteomes" id="UP000663720">
    <property type="component" value="Chromosome"/>
</dbReference>
<feature type="transmembrane region" description="Helical" evidence="2">
    <location>
        <begin position="510"/>
        <end position="529"/>
    </location>
</feature>
<sequence length="566" mass="65332">MLSIRKIEAFGRTYRHLNRYRQILGILIKYGFGDLIERLNIDQYIEIGLQFISSKPNEHHFQKQTRAERIRLALEELGPTYVKLGQLLSTRPDLLPINFIDEFAKLQDNVKSFSYQEVENILCKTFNQPLEEIFSFFEKTPIASASIGQVHKALLKNEDIVAVKIRRPGIRKIVEVDLEIMLHLAMLMEGNLEEMALHRPVKIVEEFARLLEKELDYKIEAANVERFSRQFFEDSSIYVPKVYNSLTTERILTMEYIQGIKISDIDKLKKSGLDRKKIVSKGADLFLRQIFDHGFFHADPHPGNILVLKKNIICLLDFGMVGTVDRYKKGDFVNLIYSVVHQDEVKTTQMLLKLTSWEQEPEIRFLERDVSELMGQYLNKPLKDIEISSLLRQMLELMSDYHLRLPPDVFLMIKVLSTIESIAHLLDPDFDMVSQVAPFIKREKIARFHPQRIAENILSLSSDLLEFMHQFPKDALEVVKLIKSQQLTVKFEHHGLEKLVETHDRISNKISFAIIIAALIIGSSIVIIAKIPPLLYGISFIGIVVFIAAAVMGIWLIFAILRKGSF</sequence>
<dbReference type="Gene3D" id="1.10.510.10">
    <property type="entry name" value="Transferase(Phosphotransferase) domain 1"/>
    <property type="match status" value="1"/>
</dbReference>
<dbReference type="InterPro" id="IPR004147">
    <property type="entry name" value="ABC1_dom"/>
</dbReference>
<dbReference type="CDD" id="cd05121">
    <property type="entry name" value="ABC1_ADCK3-like"/>
    <property type="match status" value="1"/>
</dbReference>
<evidence type="ECO:0000256" key="2">
    <source>
        <dbReference type="SAM" id="Phobius"/>
    </source>
</evidence>
<dbReference type="RefSeq" id="WP_207691842.1">
    <property type="nucleotide sequence ID" value="NZ_CP061799.1"/>
</dbReference>
<dbReference type="Pfam" id="PF03109">
    <property type="entry name" value="ABC1"/>
    <property type="match status" value="1"/>
</dbReference>
<evidence type="ECO:0000259" key="3">
    <source>
        <dbReference type="PROSITE" id="PS50011"/>
    </source>
</evidence>
<evidence type="ECO:0000313" key="5">
    <source>
        <dbReference type="Proteomes" id="UP000663720"/>
    </source>
</evidence>
<dbReference type="InterPro" id="IPR000719">
    <property type="entry name" value="Prot_kinase_dom"/>
</dbReference>
<protein>
    <recommendedName>
        <fullName evidence="3">Protein kinase domain-containing protein</fullName>
    </recommendedName>
</protein>
<dbReference type="KEGG" id="dli:dnl_24630"/>
<evidence type="ECO:0000313" key="4">
    <source>
        <dbReference type="EMBL" id="QTA80171.1"/>
    </source>
</evidence>
<keyword evidence="2" id="KW-1133">Transmembrane helix</keyword>
<dbReference type="InterPro" id="IPR050154">
    <property type="entry name" value="UbiB_kinase"/>
</dbReference>
<dbReference type="GO" id="GO:0005524">
    <property type="term" value="F:ATP binding"/>
    <property type="evidence" value="ECO:0007669"/>
    <property type="project" value="InterPro"/>
</dbReference>
<gene>
    <name evidence="4" type="ORF">dnl_24630</name>
</gene>
<keyword evidence="2" id="KW-0472">Membrane</keyword>
<dbReference type="PANTHER" id="PTHR10566">
    <property type="entry name" value="CHAPERONE-ACTIVITY OF BC1 COMPLEX CABC1 -RELATED"/>
    <property type="match status" value="1"/>
</dbReference>
<dbReference type="InterPro" id="IPR011009">
    <property type="entry name" value="Kinase-like_dom_sf"/>
</dbReference>